<dbReference type="EMBL" id="CYSF01000018">
    <property type="protein sequence ID" value="CUH85910.1"/>
    <property type="molecule type" value="Genomic_DNA"/>
</dbReference>
<name>A0A0P1GT02_9RHOB</name>
<dbReference type="SUPFAM" id="SSF46689">
    <property type="entry name" value="Homeodomain-like"/>
    <property type="match status" value="1"/>
</dbReference>
<evidence type="ECO:0000313" key="4">
    <source>
        <dbReference type="EMBL" id="CUH85910.1"/>
    </source>
</evidence>
<dbReference type="STRING" id="340021.TM5383_03153"/>
<dbReference type="GO" id="GO:0000976">
    <property type="term" value="F:transcription cis-regulatory region binding"/>
    <property type="evidence" value="ECO:0007669"/>
    <property type="project" value="TreeGrafter"/>
</dbReference>
<dbReference type="InterPro" id="IPR050109">
    <property type="entry name" value="HTH-type_TetR-like_transc_reg"/>
</dbReference>
<dbReference type="Gene3D" id="1.10.357.10">
    <property type="entry name" value="Tetracycline Repressor, domain 2"/>
    <property type="match status" value="1"/>
</dbReference>
<dbReference type="AlphaFoldDB" id="A0A0P1GT02"/>
<proteinExistence type="predicted"/>
<dbReference type="InterPro" id="IPR001647">
    <property type="entry name" value="HTH_TetR"/>
</dbReference>
<protein>
    <submittedName>
        <fullName evidence="4">Fatty acid metabolism regulator protein</fullName>
    </submittedName>
</protein>
<accession>A0A0P1GT02</accession>
<sequence>MSIMSDSKIEILDAAMRVIMRFGLRKTTMKDIADEAGVARQTVYNAFHNKDELLCDLIRHAGGQMEQQTRADWQRLPTLKERLEVFYEHALLIGFRTLRAEGASVEDSLSAAGHVAIAEVDQIKDALLRDLFADHAEALARQGCTVDQMADWVRYTCVGYKHQARDEAHLMALLGLMTQMVLNLCEQPG</sequence>
<gene>
    <name evidence="4" type="primary">fadR</name>
    <name evidence="4" type="ORF">TM5383_03153</name>
</gene>
<dbReference type="PANTHER" id="PTHR30055">
    <property type="entry name" value="HTH-TYPE TRANSCRIPTIONAL REGULATOR RUTR"/>
    <property type="match status" value="1"/>
</dbReference>
<keyword evidence="5" id="KW-1185">Reference proteome</keyword>
<evidence type="ECO:0000313" key="5">
    <source>
        <dbReference type="Proteomes" id="UP000051681"/>
    </source>
</evidence>
<reference evidence="4 5" key="1">
    <citation type="submission" date="2015-09" db="EMBL/GenBank/DDBJ databases">
        <authorList>
            <consortium name="Swine Surveillance"/>
        </authorList>
    </citation>
    <scope>NUCLEOTIDE SEQUENCE [LARGE SCALE GENOMIC DNA]</scope>
    <source>
        <strain evidence="4 5">CECT 8383</strain>
    </source>
</reference>
<organism evidence="4 5">
    <name type="scientific">Thalassovita mediterranea</name>
    <dbReference type="NCBI Taxonomy" id="340021"/>
    <lineage>
        <taxon>Bacteria</taxon>
        <taxon>Pseudomonadati</taxon>
        <taxon>Pseudomonadota</taxon>
        <taxon>Alphaproteobacteria</taxon>
        <taxon>Rhodobacterales</taxon>
        <taxon>Roseobacteraceae</taxon>
        <taxon>Thalassovita</taxon>
    </lineage>
</organism>
<keyword evidence="1 2" id="KW-0238">DNA-binding</keyword>
<dbReference type="InterPro" id="IPR009057">
    <property type="entry name" value="Homeodomain-like_sf"/>
</dbReference>
<dbReference type="GO" id="GO:0003700">
    <property type="term" value="F:DNA-binding transcription factor activity"/>
    <property type="evidence" value="ECO:0007669"/>
    <property type="project" value="TreeGrafter"/>
</dbReference>
<feature type="domain" description="HTH tetR-type" evidence="3">
    <location>
        <begin position="5"/>
        <end position="65"/>
    </location>
</feature>
<dbReference type="OrthoDB" id="9802802at2"/>
<evidence type="ECO:0000256" key="1">
    <source>
        <dbReference type="ARBA" id="ARBA00023125"/>
    </source>
</evidence>
<dbReference type="Proteomes" id="UP000051681">
    <property type="component" value="Unassembled WGS sequence"/>
</dbReference>
<dbReference type="Pfam" id="PF00440">
    <property type="entry name" value="TetR_N"/>
    <property type="match status" value="1"/>
</dbReference>
<dbReference type="PRINTS" id="PR00455">
    <property type="entry name" value="HTHTETR"/>
</dbReference>
<dbReference type="PANTHER" id="PTHR30055:SF226">
    <property type="entry name" value="HTH-TYPE TRANSCRIPTIONAL REGULATOR PKSA"/>
    <property type="match status" value="1"/>
</dbReference>
<evidence type="ECO:0000259" key="3">
    <source>
        <dbReference type="PROSITE" id="PS50977"/>
    </source>
</evidence>
<feature type="DNA-binding region" description="H-T-H motif" evidence="2">
    <location>
        <begin position="28"/>
        <end position="47"/>
    </location>
</feature>
<dbReference type="PROSITE" id="PS50977">
    <property type="entry name" value="HTH_TETR_2"/>
    <property type="match status" value="1"/>
</dbReference>
<evidence type="ECO:0000256" key="2">
    <source>
        <dbReference type="PROSITE-ProRule" id="PRU00335"/>
    </source>
</evidence>